<dbReference type="Proteomes" id="UP000828390">
    <property type="component" value="Unassembled WGS sequence"/>
</dbReference>
<feature type="chain" id="PRO_5039381246" evidence="2">
    <location>
        <begin position="23"/>
        <end position="251"/>
    </location>
</feature>
<keyword evidence="4" id="KW-1185">Reference proteome</keyword>
<evidence type="ECO:0000256" key="2">
    <source>
        <dbReference type="SAM" id="SignalP"/>
    </source>
</evidence>
<evidence type="ECO:0000313" key="3">
    <source>
        <dbReference type="EMBL" id="KAH3815689.1"/>
    </source>
</evidence>
<evidence type="ECO:0000256" key="1">
    <source>
        <dbReference type="SAM" id="Phobius"/>
    </source>
</evidence>
<feature type="transmembrane region" description="Helical" evidence="1">
    <location>
        <begin position="184"/>
        <end position="206"/>
    </location>
</feature>
<keyword evidence="2" id="KW-0732">Signal</keyword>
<sequence length="251" mass="27660">MLKTLIFFGGLTCLSVNSQGLAIDFIKERADNSTYAVNDVIADKTSKERLHILCRTGSISNFVTFKYINLSKLSSNDSEQMLAVMQDVYSGKPGYQTPYLYPGSDITGIQAIGSYNRTNPTIGISIPVSSLSCDNMIYQCQLSYEYDNWPTEPIVETQTNVSRNLTISDTCLGNMPEHNDYGKLVALITGVVVCTILVAALVTVLIRKRWNTLSNEQTNLRDNDTTLALASDFIDSSDKSVKPPGVQSTRI</sequence>
<dbReference type="AlphaFoldDB" id="A0A9D4JMD0"/>
<gene>
    <name evidence="3" type="ORF">DPMN_144220</name>
</gene>
<protein>
    <submittedName>
        <fullName evidence="3">Uncharacterized protein</fullName>
    </submittedName>
</protein>
<comment type="caution">
    <text evidence="3">The sequence shown here is derived from an EMBL/GenBank/DDBJ whole genome shotgun (WGS) entry which is preliminary data.</text>
</comment>
<feature type="signal peptide" evidence="2">
    <location>
        <begin position="1"/>
        <end position="22"/>
    </location>
</feature>
<dbReference type="EMBL" id="JAIWYP010000006">
    <property type="protein sequence ID" value="KAH3815689.1"/>
    <property type="molecule type" value="Genomic_DNA"/>
</dbReference>
<evidence type="ECO:0000313" key="4">
    <source>
        <dbReference type="Proteomes" id="UP000828390"/>
    </source>
</evidence>
<reference evidence="3" key="1">
    <citation type="journal article" date="2019" name="bioRxiv">
        <title>The Genome of the Zebra Mussel, Dreissena polymorpha: A Resource for Invasive Species Research.</title>
        <authorList>
            <person name="McCartney M.A."/>
            <person name="Auch B."/>
            <person name="Kono T."/>
            <person name="Mallez S."/>
            <person name="Zhang Y."/>
            <person name="Obille A."/>
            <person name="Becker A."/>
            <person name="Abrahante J.E."/>
            <person name="Garbe J."/>
            <person name="Badalamenti J.P."/>
            <person name="Herman A."/>
            <person name="Mangelson H."/>
            <person name="Liachko I."/>
            <person name="Sullivan S."/>
            <person name="Sone E.D."/>
            <person name="Koren S."/>
            <person name="Silverstein K.A.T."/>
            <person name="Beckman K.B."/>
            <person name="Gohl D.M."/>
        </authorList>
    </citation>
    <scope>NUCLEOTIDE SEQUENCE</scope>
    <source>
        <strain evidence="3">Duluth1</strain>
        <tissue evidence="3">Whole animal</tissue>
    </source>
</reference>
<proteinExistence type="predicted"/>
<keyword evidence="1" id="KW-0812">Transmembrane</keyword>
<name>A0A9D4JMD0_DREPO</name>
<keyword evidence="1" id="KW-1133">Transmembrane helix</keyword>
<organism evidence="3 4">
    <name type="scientific">Dreissena polymorpha</name>
    <name type="common">Zebra mussel</name>
    <name type="synonym">Mytilus polymorpha</name>
    <dbReference type="NCBI Taxonomy" id="45954"/>
    <lineage>
        <taxon>Eukaryota</taxon>
        <taxon>Metazoa</taxon>
        <taxon>Spiralia</taxon>
        <taxon>Lophotrochozoa</taxon>
        <taxon>Mollusca</taxon>
        <taxon>Bivalvia</taxon>
        <taxon>Autobranchia</taxon>
        <taxon>Heteroconchia</taxon>
        <taxon>Euheterodonta</taxon>
        <taxon>Imparidentia</taxon>
        <taxon>Neoheterodontei</taxon>
        <taxon>Myida</taxon>
        <taxon>Dreissenoidea</taxon>
        <taxon>Dreissenidae</taxon>
        <taxon>Dreissena</taxon>
    </lineage>
</organism>
<reference evidence="3" key="2">
    <citation type="submission" date="2020-11" db="EMBL/GenBank/DDBJ databases">
        <authorList>
            <person name="McCartney M.A."/>
            <person name="Auch B."/>
            <person name="Kono T."/>
            <person name="Mallez S."/>
            <person name="Becker A."/>
            <person name="Gohl D.M."/>
            <person name="Silverstein K.A.T."/>
            <person name="Koren S."/>
            <person name="Bechman K.B."/>
            <person name="Herman A."/>
            <person name="Abrahante J.E."/>
            <person name="Garbe J."/>
        </authorList>
    </citation>
    <scope>NUCLEOTIDE SEQUENCE</scope>
    <source>
        <strain evidence="3">Duluth1</strain>
        <tissue evidence="3">Whole animal</tissue>
    </source>
</reference>
<keyword evidence="1" id="KW-0472">Membrane</keyword>
<accession>A0A9D4JMD0</accession>